<accession>A0A9W6SK44</accession>
<dbReference type="EMBL" id="BSTX01000001">
    <property type="protein sequence ID" value="GLZ77703.1"/>
    <property type="molecule type" value="Genomic_DNA"/>
</dbReference>
<dbReference type="Proteomes" id="UP001165079">
    <property type="component" value="Unassembled WGS sequence"/>
</dbReference>
<protein>
    <submittedName>
        <fullName evidence="1">Uncharacterized protein</fullName>
    </submittedName>
</protein>
<evidence type="ECO:0000313" key="1">
    <source>
        <dbReference type="EMBL" id="GLZ77703.1"/>
    </source>
</evidence>
<keyword evidence="2" id="KW-1185">Reference proteome</keyword>
<name>A0A9W6SK44_9ACTN</name>
<gene>
    <name evidence="1" type="ORF">Afil01_25100</name>
</gene>
<evidence type="ECO:0000313" key="2">
    <source>
        <dbReference type="Proteomes" id="UP001165079"/>
    </source>
</evidence>
<proteinExistence type="predicted"/>
<sequence length="106" mass="12191">MYRLSKTVLVTDAVRDRIIEMDDAETADSLTAFLCSITTPLAGYHRSPDRREFREAHLADGHHVVFRELKEPEARHYEMESGIMVAEIITSAERLWRQVSAWGSRS</sequence>
<dbReference type="RefSeq" id="WP_285662795.1">
    <property type="nucleotide sequence ID" value="NZ_BSTX01000001.1"/>
</dbReference>
<organism evidence="1 2">
    <name type="scientific">Actinorhabdospora filicis</name>
    <dbReference type="NCBI Taxonomy" id="1785913"/>
    <lineage>
        <taxon>Bacteria</taxon>
        <taxon>Bacillati</taxon>
        <taxon>Actinomycetota</taxon>
        <taxon>Actinomycetes</taxon>
        <taxon>Micromonosporales</taxon>
        <taxon>Micromonosporaceae</taxon>
        <taxon>Actinorhabdospora</taxon>
    </lineage>
</organism>
<dbReference type="AlphaFoldDB" id="A0A9W6SK44"/>
<reference evidence="1" key="1">
    <citation type="submission" date="2023-03" db="EMBL/GenBank/DDBJ databases">
        <title>Actinorhabdospora filicis NBRC 111898.</title>
        <authorList>
            <person name="Ichikawa N."/>
            <person name="Sato H."/>
            <person name="Tonouchi N."/>
        </authorList>
    </citation>
    <scope>NUCLEOTIDE SEQUENCE</scope>
    <source>
        <strain evidence="1">NBRC 111898</strain>
    </source>
</reference>
<comment type="caution">
    <text evidence="1">The sequence shown here is derived from an EMBL/GenBank/DDBJ whole genome shotgun (WGS) entry which is preliminary data.</text>
</comment>